<proteinExistence type="predicted"/>
<dbReference type="CDD" id="cd01392">
    <property type="entry name" value="HTH_LacI"/>
    <property type="match status" value="1"/>
</dbReference>
<dbReference type="AlphaFoldDB" id="A0A1E7XJG4"/>
<feature type="domain" description="HTH lacI-type" evidence="4">
    <location>
        <begin position="2"/>
        <end position="58"/>
    </location>
</feature>
<comment type="caution">
    <text evidence="5">The sequence shown here is derived from an EMBL/GenBank/DDBJ whole genome shotgun (WGS) entry which is preliminary data.</text>
</comment>
<dbReference type="InterPro" id="IPR046335">
    <property type="entry name" value="LacI/GalR-like_sensor"/>
</dbReference>
<reference evidence="5 6" key="1">
    <citation type="submission" date="2016-09" db="EMBL/GenBank/DDBJ databases">
        <title>Genome Sequence of Lactobacillus sunkii Strain CG01.</title>
        <authorList>
            <person name="Poehlein A."/>
            <person name="Gabris C."/>
            <person name="Bengelsdorf F.R."/>
            <person name="Duerre P."/>
            <person name="Daniel R."/>
        </authorList>
    </citation>
    <scope>NUCLEOTIDE SEQUENCE [LARGE SCALE GENOMIC DNA]</scope>
    <source>
        <strain evidence="5 6">CG_D</strain>
    </source>
</reference>
<dbReference type="PANTHER" id="PTHR30146">
    <property type="entry name" value="LACI-RELATED TRANSCRIPTIONAL REPRESSOR"/>
    <property type="match status" value="1"/>
</dbReference>
<dbReference type="PROSITE" id="PS50932">
    <property type="entry name" value="HTH_LACI_2"/>
    <property type="match status" value="1"/>
</dbReference>
<dbReference type="STRING" id="481719.LASUN_02080"/>
<dbReference type="InterPro" id="IPR000843">
    <property type="entry name" value="HTH_LacI"/>
</dbReference>
<dbReference type="Proteomes" id="UP000177010">
    <property type="component" value="Unassembled WGS sequence"/>
</dbReference>
<evidence type="ECO:0000313" key="6">
    <source>
        <dbReference type="Proteomes" id="UP000177010"/>
    </source>
</evidence>
<keyword evidence="2" id="KW-0238">DNA-binding</keyword>
<dbReference type="SUPFAM" id="SSF47413">
    <property type="entry name" value="lambda repressor-like DNA-binding domains"/>
    <property type="match status" value="1"/>
</dbReference>
<evidence type="ECO:0000256" key="3">
    <source>
        <dbReference type="ARBA" id="ARBA00023163"/>
    </source>
</evidence>
<evidence type="ECO:0000259" key="4">
    <source>
        <dbReference type="PROSITE" id="PS50932"/>
    </source>
</evidence>
<dbReference type="SUPFAM" id="SSF53822">
    <property type="entry name" value="Periplasmic binding protein-like I"/>
    <property type="match status" value="1"/>
</dbReference>
<dbReference type="RefSeq" id="WP_070366980.1">
    <property type="nucleotide sequence ID" value="NZ_JAZHVW010000006.1"/>
</dbReference>
<keyword evidence="1" id="KW-0805">Transcription regulation</keyword>
<accession>A0A1E7XJG4</accession>
<name>A0A1E7XJG4_9LACO</name>
<evidence type="ECO:0000256" key="2">
    <source>
        <dbReference type="ARBA" id="ARBA00023125"/>
    </source>
</evidence>
<dbReference type="GO" id="GO:0003700">
    <property type="term" value="F:DNA-binding transcription factor activity"/>
    <property type="evidence" value="ECO:0007669"/>
    <property type="project" value="TreeGrafter"/>
</dbReference>
<sequence length="341" mass="38352">MTSIRDIAKMAGVSPGVVSRIINQDPTLRVSVNTRSRVKSIIAKNNYTPRKTSRQEIVILMAFSKKRVMNDPYFSDLLNGILYYCKQNNLKVLTTIWLPDNDSLSHLDRLKGVLVVGPFTTSAIINMKRIANSFVLVDDNTSVPRTNQIKSNFDDITREILNGFIDDNRTRISFVGGAIERINGSGKIWDNLIDLRLSTYYEWTKRHSIVPDIINVGLTINDGKLAAQQLLKRRSQNSYTFPNAIIALNDLLARGMADEFSANGIKIPEDLCIVSFDDLSITRIRKPTITSVKIPTDELANASVRLLRDQINHSLIGTNIITVPGSIIYRDSFQRQKKSNV</sequence>
<dbReference type="GO" id="GO:0000976">
    <property type="term" value="F:transcription cis-regulatory region binding"/>
    <property type="evidence" value="ECO:0007669"/>
    <property type="project" value="TreeGrafter"/>
</dbReference>
<dbReference type="InterPro" id="IPR028082">
    <property type="entry name" value="Peripla_BP_I"/>
</dbReference>
<evidence type="ECO:0000256" key="1">
    <source>
        <dbReference type="ARBA" id="ARBA00023015"/>
    </source>
</evidence>
<dbReference type="SMART" id="SM00354">
    <property type="entry name" value="HTH_LACI"/>
    <property type="match status" value="1"/>
</dbReference>
<gene>
    <name evidence="5" type="primary">lacR_1</name>
    <name evidence="5" type="ORF">LASUN_02080</name>
</gene>
<dbReference type="InterPro" id="IPR010982">
    <property type="entry name" value="Lambda_DNA-bd_dom_sf"/>
</dbReference>
<dbReference type="Pfam" id="PF13377">
    <property type="entry name" value="Peripla_BP_3"/>
    <property type="match status" value="1"/>
</dbReference>
<evidence type="ECO:0000313" key="5">
    <source>
        <dbReference type="EMBL" id="OFA13209.1"/>
    </source>
</evidence>
<protein>
    <submittedName>
        <fullName evidence="5">HTH-type transcriptional regulator LacR</fullName>
    </submittedName>
</protein>
<dbReference type="PANTHER" id="PTHR30146:SF149">
    <property type="entry name" value="HTH-TYPE TRANSCRIPTIONAL REGULATOR EBGR"/>
    <property type="match status" value="1"/>
</dbReference>
<dbReference type="EMBL" id="MIQE01000002">
    <property type="protein sequence ID" value="OFA13209.1"/>
    <property type="molecule type" value="Genomic_DNA"/>
</dbReference>
<keyword evidence="3" id="KW-0804">Transcription</keyword>
<dbReference type="Gene3D" id="3.40.50.2300">
    <property type="match status" value="2"/>
</dbReference>
<dbReference type="Pfam" id="PF00356">
    <property type="entry name" value="LacI"/>
    <property type="match status" value="1"/>
</dbReference>
<dbReference type="Gene3D" id="1.10.260.40">
    <property type="entry name" value="lambda repressor-like DNA-binding domains"/>
    <property type="match status" value="1"/>
</dbReference>
<organism evidence="5 6">
    <name type="scientific">Lentilactobacillus sunkii</name>
    <dbReference type="NCBI Taxonomy" id="481719"/>
    <lineage>
        <taxon>Bacteria</taxon>
        <taxon>Bacillati</taxon>
        <taxon>Bacillota</taxon>
        <taxon>Bacilli</taxon>
        <taxon>Lactobacillales</taxon>
        <taxon>Lactobacillaceae</taxon>
        <taxon>Lentilactobacillus</taxon>
    </lineage>
</organism>